<dbReference type="SUPFAM" id="SSF160574">
    <property type="entry name" value="BT0923-like"/>
    <property type="match status" value="1"/>
</dbReference>
<feature type="chain" id="PRO_5012120360" evidence="1">
    <location>
        <begin position="21"/>
        <end position="149"/>
    </location>
</feature>
<name>A0A1T5CE49_9SPHI</name>
<accession>A0A1T5CE49</accession>
<feature type="domain" description="Putative beta-lactamase-inhibitor-like PepSY-like" evidence="2">
    <location>
        <begin position="24"/>
        <end position="62"/>
    </location>
</feature>
<dbReference type="Gene3D" id="3.10.450.360">
    <property type="match status" value="1"/>
</dbReference>
<keyword evidence="4" id="KW-1185">Reference proteome</keyword>
<reference evidence="3 4" key="1">
    <citation type="submission" date="2017-02" db="EMBL/GenBank/DDBJ databases">
        <authorList>
            <person name="Peterson S.W."/>
        </authorList>
    </citation>
    <scope>NUCLEOTIDE SEQUENCE [LARGE SCALE GENOMIC DNA]</scope>
    <source>
        <strain evidence="3 4">DSM 22899</strain>
    </source>
</reference>
<proteinExistence type="predicted"/>
<evidence type="ECO:0000256" key="1">
    <source>
        <dbReference type="SAM" id="SignalP"/>
    </source>
</evidence>
<dbReference type="Pfam" id="PF11396">
    <property type="entry name" value="PepSY_like"/>
    <property type="match status" value="2"/>
</dbReference>
<dbReference type="EMBL" id="FUYS01000004">
    <property type="protein sequence ID" value="SKB57390.1"/>
    <property type="molecule type" value="Genomic_DNA"/>
</dbReference>
<dbReference type="InterPro" id="IPR021533">
    <property type="entry name" value="PepSY-like"/>
</dbReference>
<sequence length="149" mass="16695">MKKLVFNLCVFFLAGVPVMAQNASVNRVPAVVINAFQQQFPKARQVEWDRKQDGTYEAEFNVGLIGRDQTAVISPEGKVLVHEEEIASSSLPEAVKNQIKVQFGGYRTEEAKKISTGHAVAYEVELENRKGDLKVRFNADGKILKERMD</sequence>
<dbReference type="RefSeq" id="WP_176146160.1">
    <property type="nucleotide sequence ID" value="NZ_FUYS01000004.1"/>
</dbReference>
<dbReference type="STRING" id="623280.SAMN05660226_02103"/>
<gene>
    <name evidence="3" type="ORF">SAMN05660226_02103</name>
</gene>
<organism evidence="3 4">
    <name type="scientific">Parapedobacter luteus</name>
    <dbReference type="NCBI Taxonomy" id="623280"/>
    <lineage>
        <taxon>Bacteria</taxon>
        <taxon>Pseudomonadati</taxon>
        <taxon>Bacteroidota</taxon>
        <taxon>Sphingobacteriia</taxon>
        <taxon>Sphingobacteriales</taxon>
        <taxon>Sphingobacteriaceae</taxon>
        <taxon>Parapedobacter</taxon>
    </lineage>
</organism>
<feature type="signal peptide" evidence="1">
    <location>
        <begin position="1"/>
        <end position="20"/>
    </location>
</feature>
<protein>
    <submittedName>
        <fullName evidence="3">Putative beta-lactamase-inhibitor-like, PepSY-like</fullName>
    </submittedName>
</protein>
<keyword evidence="1" id="KW-0732">Signal</keyword>
<evidence type="ECO:0000313" key="3">
    <source>
        <dbReference type="EMBL" id="SKB57390.1"/>
    </source>
</evidence>
<feature type="domain" description="Putative beta-lactamase-inhibitor-like PepSY-like" evidence="2">
    <location>
        <begin position="82"/>
        <end position="145"/>
    </location>
</feature>
<dbReference type="AlphaFoldDB" id="A0A1T5CE49"/>
<dbReference type="Proteomes" id="UP000190541">
    <property type="component" value="Unassembled WGS sequence"/>
</dbReference>
<evidence type="ECO:0000259" key="2">
    <source>
        <dbReference type="Pfam" id="PF11396"/>
    </source>
</evidence>
<evidence type="ECO:0000313" key="4">
    <source>
        <dbReference type="Proteomes" id="UP000190541"/>
    </source>
</evidence>